<organism evidence="2 3">
    <name type="scientific">Obba rivulosa</name>
    <dbReference type="NCBI Taxonomy" id="1052685"/>
    <lineage>
        <taxon>Eukaryota</taxon>
        <taxon>Fungi</taxon>
        <taxon>Dikarya</taxon>
        <taxon>Basidiomycota</taxon>
        <taxon>Agaricomycotina</taxon>
        <taxon>Agaricomycetes</taxon>
        <taxon>Polyporales</taxon>
        <taxon>Gelatoporiaceae</taxon>
        <taxon>Obba</taxon>
    </lineage>
</organism>
<evidence type="ECO:0000256" key="1">
    <source>
        <dbReference type="SAM" id="MobiDB-lite"/>
    </source>
</evidence>
<proteinExistence type="predicted"/>
<name>A0A8E2ALW8_9APHY</name>
<evidence type="ECO:0000313" key="3">
    <source>
        <dbReference type="Proteomes" id="UP000250043"/>
    </source>
</evidence>
<keyword evidence="3" id="KW-1185">Reference proteome</keyword>
<dbReference type="AlphaFoldDB" id="A0A8E2ALW8"/>
<evidence type="ECO:0000313" key="2">
    <source>
        <dbReference type="EMBL" id="OCH87063.1"/>
    </source>
</evidence>
<protein>
    <submittedName>
        <fullName evidence="2">Uncharacterized protein</fullName>
    </submittedName>
</protein>
<feature type="compositionally biased region" description="Low complexity" evidence="1">
    <location>
        <begin position="37"/>
        <end position="58"/>
    </location>
</feature>
<feature type="region of interest" description="Disordered" evidence="1">
    <location>
        <begin position="1"/>
        <end position="86"/>
    </location>
</feature>
<dbReference type="Proteomes" id="UP000250043">
    <property type="component" value="Unassembled WGS sequence"/>
</dbReference>
<sequence>MENVAPADGDRDKPPRSLSTLDYLLQSSSRGTKRSTRTSSLMTAARTLSRTQSASSSSGDIGLPTPPASQQDVFADPSRTLMSPPPKEILKITDRTSMHLYPYDLITHALTLLGSCPATESVSQDRLPAIVRIKKTVLSSERDKLLS</sequence>
<gene>
    <name evidence="2" type="ORF">OBBRIDRAFT_182869</name>
</gene>
<dbReference type="EMBL" id="KV722500">
    <property type="protein sequence ID" value="OCH87063.1"/>
    <property type="molecule type" value="Genomic_DNA"/>
</dbReference>
<accession>A0A8E2ALW8</accession>
<reference evidence="2 3" key="1">
    <citation type="submission" date="2016-07" db="EMBL/GenBank/DDBJ databases">
        <title>Draft genome of the white-rot fungus Obba rivulosa 3A-2.</title>
        <authorList>
            <consortium name="DOE Joint Genome Institute"/>
            <person name="Miettinen O."/>
            <person name="Riley R."/>
            <person name="Acob R."/>
            <person name="Barry K."/>
            <person name="Cullen D."/>
            <person name="De Vries R."/>
            <person name="Hainaut M."/>
            <person name="Hatakka A."/>
            <person name="Henrissat B."/>
            <person name="Hilden K."/>
            <person name="Kuo R."/>
            <person name="Labutti K."/>
            <person name="Lipzen A."/>
            <person name="Makela M.R."/>
            <person name="Sandor L."/>
            <person name="Spatafora J.W."/>
            <person name="Grigoriev I.V."/>
            <person name="Hibbett D.S."/>
        </authorList>
    </citation>
    <scope>NUCLEOTIDE SEQUENCE [LARGE SCALE GENOMIC DNA]</scope>
    <source>
        <strain evidence="2 3">3A-2</strain>
    </source>
</reference>